<evidence type="ECO:0000256" key="2">
    <source>
        <dbReference type="ARBA" id="ARBA00022448"/>
    </source>
</evidence>
<evidence type="ECO:0000256" key="7">
    <source>
        <dbReference type="ARBA" id="ARBA00023010"/>
    </source>
</evidence>
<feature type="compositionally biased region" description="Basic and acidic residues" evidence="10">
    <location>
        <begin position="1"/>
        <end position="12"/>
    </location>
</feature>
<dbReference type="GO" id="GO:0008320">
    <property type="term" value="F:protein transmembrane transporter activity"/>
    <property type="evidence" value="ECO:0007669"/>
    <property type="project" value="UniProtKB-UniRule"/>
</dbReference>
<evidence type="ECO:0000313" key="12">
    <source>
        <dbReference type="Proteomes" id="UP000824190"/>
    </source>
</evidence>
<keyword evidence="4 9" id="KW-0812">Transmembrane</keyword>
<dbReference type="PANTHER" id="PTHR33910">
    <property type="entry name" value="PROTEIN TRANSLOCASE SUBUNIT SECE"/>
    <property type="match status" value="1"/>
</dbReference>
<dbReference type="Pfam" id="PF00584">
    <property type="entry name" value="SecE"/>
    <property type="match status" value="1"/>
</dbReference>
<dbReference type="NCBIfam" id="TIGR00964">
    <property type="entry name" value="secE_bact"/>
    <property type="match status" value="1"/>
</dbReference>
<dbReference type="GO" id="GO:0009306">
    <property type="term" value="P:protein secretion"/>
    <property type="evidence" value="ECO:0007669"/>
    <property type="project" value="UniProtKB-UniRule"/>
</dbReference>
<dbReference type="AlphaFoldDB" id="A0A9D1RNJ0"/>
<feature type="transmembrane region" description="Helical" evidence="9">
    <location>
        <begin position="83"/>
        <end position="108"/>
    </location>
</feature>
<comment type="subcellular location">
    <subcellularLocation>
        <location evidence="9">Cell membrane</location>
        <topology evidence="9">Single-pass membrane protein</topology>
    </subcellularLocation>
    <subcellularLocation>
        <location evidence="1">Membrane</location>
    </subcellularLocation>
</comment>
<dbReference type="GO" id="GO:0006605">
    <property type="term" value="P:protein targeting"/>
    <property type="evidence" value="ECO:0007669"/>
    <property type="project" value="UniProtKB-UniRule"/>
</dbReference>
<evidence type="ECO:0000313" key="11">
    <source>
        <dbReference type="EMBL" id="HIW90879.1"/>
    </source>
</evidence>
<evidence type="ECO:0000256" key="4">
    <source>
        <dbReference type="ARBA" id="ARBA00022692"/>
    </source>
</evidence>
<keyword evidence="6 9" id="KW-1133">Transmembrane helix</keyword>
<dbReference type="GO" id="GO:0005886">
    <property type="term" value="C:plasma membrane"/>
    <property type="evidence" value="ECO:0007669"/>
    <property type="project" value="UniProtKB-SubCell"/>
</dbReference>
<keyword evidence="8 9" id="KW-0472">Membrane</keyword>
<keyword evidence="3 9" id="KW-1003">Cell membrane</keyword>
<protein>
    <recommendedName>
        <fullName evidence="9">Protein translocase subunit SecE</fullName>
    </recommendedName>
</protein>
<accession>A0A9D1RNJ0</accession>
<dbReference type="Proteomes" id="UP000824190">
    <property type="component" value="Unassembled WGS sequence"/>
</dbReference>
<gene>
    <name evidence="9 11" type="primary">secE</name>
    <name evidence="11" type="ORF">H9870_04345</name>
</gene>
<sequence length="118" mass="12393">MSDDKNNADRTDNVGGSPLRPSGKRQVSNSEASPAGAASSRSDITVSKEDGTSGKSGGARALAFPRSVGSEMKKVIWPTGREMFTYSIVTLVFLIFITALCTGVDLLAGEGIEFMFGL</sequence>
<dbReference type="GO" id="GO:0043952">
    <property type="term" value="P:protein transport by the Sec complex"/>
    <property type="evidence" value="ECO:0007669"/>
    <property type="project" value="UniProtKB-UniRule"/>
</dbReference>
<reference evidence="11" key="2">
    <citation type="submission" date="2021-04" db="EMBL/GenBank/DDBJ databases">
        <authorList>
            <person name="Gilroy R."/>
        </authorList>
    </citation>
    <scope>NUCLEOTIDE SEQUENCE</scope>
    <source>
        <strain evidence="11">CHK32-1732</strain>
    </source>
</reference>
<dbReference type="GO" id="GO:0065002">
    <property type="term" value="P:intracellular protein transmembrane transport"/>
    <property type="evidence" value="ECO:0007669"/>
    <property type="project" value="UniProtKB-UniRule"/>
</dbReference>
<evidence type="ECO:0000256" key="3">
    <source>
        <dbReference type="ARBA" id="ARBA00022475"/>
    </source>
</evidence>
<dbReference type="InterPro" id="IPR005807">
    <property type="entry name" value="SecE_bac"/>
</dbReference>
<comment type="function">
    <text evidence="9">Essential subunit of the Sec protein translocation channel SecYEG. Clamps together the 2 halves of SecY. May contact the channel plug during translocation.</text>
</comment>
<proteinExistence type="inferred from homology"/>
<reference evidence="11" key="1">
    <citation type="journal article" date="2021" name="PeerJ">
        <title>Extensive microbial diversity within the chicken gut microbiome revealed by metagenomics and culture.</title>
        <authorList>
            <person name="Gilroy R."/>
            <person name="Ravi A."/>
            <person name="Getino M."/>
            <person name="Pursley I."/>
            <person name="Horton D.L."/>
            <person name="Alikhan N.F."/>
            <person name="Baker D."/>
            <person name="Gharbi K."/>
            <person name="Hall N."/>
            <person name="Watson M."/>
            <person name="Adriaenssens E.M."/>
            <person name="Foster-Nyarko E."/>
            <person name="Jarju S."/>
            <person name="Secka A."/>
            <person name="Antonio M."/>
            <person name="Oren A."/>
            <person name="Chaudhuri R.R."/>
            <person name="La Ragione R."/>
            <person name="Hildebrand F."/>
            <person name="Pallen M.J."/>
        </authorList>
    </citation>
    <scope>NUCLEOTIDE SEQUENCE</scope>
    <source>
        <strain evidence="11">CHK32-1732</strain>
    </source>
</reference>
<dbReference type="InterPro" id="IPR038379">
    <property type="entry name" value="SecE_sf"/>
</dbReference>
<comment type="caution">
    <text evidence="11">The sequence shown here is derived from an EMBL/GenBank/DDBJ whole genome shotgun (WGS) entry which is preliminary data.</text>
</comment>
<evidence type="ECO:0000256" key="5">
    <source>
        <dbReference type="ARBA" id="ARBA00022927"/>
    </source>
</evidence>
<dbReference type="EMBL" id="DXGC01000043">
    <property type="protein sequence ID" value="HIW90879.1"/>
    <property type="molecule type" value="Genomic_DNA"/>
</dbReference>
<evidence type="ECO:0000256" key="1">
    <source>
        <dbReference type="ARBA" id="ARBA00004370"/>
    </source>
</evidence>
<name>A0A9D1RNJ0_9CORY</name>
<evidence type="ECO:0000256" key="8">
    <source>
        <dbReference type="ARBA" id="ARBA00023136"/>
    </source>
</evidence>
<dbReference type="Gene3D" id="1.20.5.1030">
    <property type="entry name" value="Preprotein translocase secy subunit"/>
    <property type="match status" value="1"/>
</dbReference>
<organism evidence="11 12">
    <name type="scientific">Candidatus Corynebacterium avicola</name>
    <dbReference type="NCBI Taxonomy" id="2838527"/>
    <lineage>
        <taxon>Bacteria</taxon>
        <taxon>Bacillati</taxon>
        <taxon>Actinomycetota</taxon>
        <taxon>Actinomycetes</taxon>
        <taxon>Mycobacteriales</taxon>
        <taxon>Corynebacteriaceae</taxon>
        <taxon>Corynebacterium</taxon>
    </lineage>
</organism>
<evidence type="ECO:0000256" key="9">
    <source>
        <dbReference type="HAMAP-Rule" id="MF_00422"/>
    </source>
</evidence>
<keyword evidence="7 9" id="KW-0811">Translocation</keyword>
<feature type="region of interest" description="Disordered" evidence="10">
    <location>
        <begin position="1"/>
        <end position="60"/>
    </location>
</feature>
<evidence type="ECO:0000256" key="10">
    <source>
        <dbReference type="SAM" id="MobiDB-lite"/>
    </source>
</evidence>
<keyword evidence="2 9" id="KW-0813">Transport</keyword>
<keyword evidence="5 9" id="KW-0653">Protein transport</keyword>
<evidence type="ECO:0000256" key="6">
    <source>
        <dbReference type="ARBA" id="ARBA00022989"/>
    </source>
</evidence>
<dbReference type="HAMAP" id="MF_00422">
    <property type="entry name" value="SecE"/>
    <property type="match status" value="1"/>
</dbReference>
<dbReference type="InterPro" id="IPR001901">
    <property type="entry name" value="Translocase_SecE/Sec61-g"/>
</dbReference>
<comment type="subunit">
    <text evidence="9">Component of the Sec protein translocase complex. Heterotrimer consisting of SecY, SecE and SecG subunits. The heterotrimers can form oligomers, although 1 heterotrimer is thought to be able to translocate proteins. Interacts with the ribosome. Interacts with SecDF, and other proteins may be involved. Interacts with SecA.</text>
</comment>
<dbReference type="PANTHER" id="PTHR33910:SF1">
    <property type="entry name" value="PROTEIN TRANSLOCASE SUBUNIT SECE"/>
    <property type="match status" value="1"/>
</dbReference>
<comment type="similarity">
    <text evidence="9">Belongs to the SecE/SEC61-gamma family.</text>
</comment>